<keyword evidence="2" id="KW-1185">Reference proteome</keyword>
<reference evidence="1" key="1">
    <citation type="submission" date="2019-08" db="EMBL/GenBank/DDBJ databases">
        <title>Genome sequence of Clostridiales bacterium MT110.</title>
        <authorList>
            <person name="Cao J."/>
        </authorList>
    </citation>
    <scope>NUCLEOTIDE SEQUENCE</scope>
    <source>
        <strain evidence="1">MT110</strain>
    </source>
</reference>
<accession>A0ACD1AGR2</accession>
<evidence type="ECO:0000313" key="1">
    <source>
        <dbReference type="EMBL" id="QOX65678.1"/>
    </source>
</evidence>
<dbReference type="EMBL" id="CP042469">
    <property type="protein sequence ID" value="QOX65678.1"/>
    <property type="molecule type" value="Genomic_DNA"/>
</dbReference>
<protein>
    <submittedName>
        <fullName evidence="1">MFS transporter</fullName>
    </submittedName>
</protein>
<evidence type="ECO:0000313" key="2">
    <source>
        <dbReference type="Proteomes" id="UP000594014"/>
    </source>
</evidence>
<organism evidence="1 2">
    <name type="scientific">Anoxybacterium hadale</name>
    <dbReference type="NCBI Taxonomy" id="3408580"/>
    <lineage>
        <taxon>Bacteria</taxon>
        <taxon>Bacillati</taxon>
        <taxon>Bacillota</taxon>
        <taxon>Clostridia</taxon>
        <taxon>Peptostreptococcales</taxon>
        <taxon>Anaerovoracaceae</taxon>
        <taxon>Anoxybacterium</taxon>
    </lineage>
</organism>
<name>A0ACD1AGR2_9FIRM</name>
<gene>
    <name evidence="1" type="ORF">FRZ06_21155</name>
</gene>
<proteinExistence type="predicted"/>
<dbReference type="Proteomes" id="UP000594014">
    <property type="component" value="Chromosome"/>
</dbReference>
<sequence length="425" mass="45390">MDKDDIKQNIENNSDVKNNGRNWVIVILFLGWMFACIDRNLMSISMVQVQDEFGINATTTGMILSAFFLGCIIIQLPGGLLVDKWGARNVLLVATLAWAVFTGLTAIAWSVAALFVVRVIFGFFDGFFPNASSKTIAETFPLRQRARAKSLVMIGGTVGTIIAAGAGAPLVVAHGWRMTFFYTALIGLSIFLLYFFGLRRSTAGGAAAANTAEQKPNVSVKSLLKQRVTWALFFTALSIQFVGWGVSSWMPIYLVRARGVDIETMGMLVALSSAVIMLAALFVGYLLDKISGYEKYFAIFGGLSTAIFLVLLTTASNAIMAVIFQTLASLGCVFVNMVVMTNPLKRYPVEAVGTANGIIATGSQLGSFLSPLVMGITIDASGGSFTSGFLLLAGFVLIAAAAGSQIPVIKGLNKPKNTNVETKAS</sequence>